<sequence length="424" mass="47185">MQWTPKFQYASRSDTGMKRLNNEDCYSLTLCPDDSQWYSRGHLFAVADGMGGHEVGELASKTAIDTLPHVYFKSAHEQPADALHEAMREANSAIYEIGNHNRDFKRMGTTCSSLVICADGYLVGHVGDSRVYRVRDERIDQLSFDHTVAWEQKLRQRRNAQLENVDAEKYGHVLTRCLGPDPTVRVDIEGPFQYLPGDVFVLCSDGLTKYLSDIEIGVYAKNMPPSEAAKLLVNLANMRGGGDNCTVIIVRISKQDGVVNLPATAEYQQISAYSKWAQPLLFLATFICGIGAGVLSYFQMAIPAAMLGFLATGLLLWGFLIGRQRQRLAEADNDLDSQDEASATVFFRPYRTAAIRLSLSTADKLRESATKLAATAKAGEWKCNWSTYEATVQQAETAMNAKKYRQALLDWSKAIEILFNGMSR</sequence>
<accession>A0A5C5XHJ4</accession>
<reference evidence="3 4" key="1">
    <citation type="submission" date="2019-02" db="EMBL/GenBank/DDBJ databases">
        <title>Deep-cultivation of Planctomycetes and their phenomic and genomic characterization uncovers novel biology.</title>
        <authorList>
            <person name="Wiegand S."/>
            <person name="Jogler M."/>
            <person name="Boedeker C."/>
            <person name="Pinto D."/>
            <person name="Vollmers J."/>
            <person name="Rivas-Marin E."/>
            <person name="Kohn T."/>
            <person name="Peeters S.H."/>
            <person name="Heuer A."/>
            <person name="Rast P."/>
            <person name="Oberbeckmann S."/>
            <person name="Bunk B."/>
            <person name="Jeske O."/>
            <person name="Meyerdierks A."/>
            <person name="Storesund J.E."/>
            <person name="Kallscheuer N."/>
            <person name="Luecker S."/>
            <person name="Lage O.M."/>
            <person name="Pohl T."/>
            <person name="Merkel B.J."/>
            <person name="Hornburger P."/>
            <person name="Mueller R.-W."/>
            <person name="Bruemmer F."/>
            <person name="Labrenz M."/>
            <person name="Spormann A.M."/>
            <person name="Op Den Camp H."/>
            <person name="Overmann J."/>
            <person name="Amann R."/>
            <person name="Jetten M.S.M."/>
            <person name="Mascher T."/>
            <person name="Medema M.H."/>
            <person name="Devos D.P."/>
            <person name="Kaster A.-K."/>
            <person name="Ovreas L."/>
            <person name="Rohde M."/>
            <person name="Galperin M.Y."/>
            <person name="Jogler C."/>
        </authorList>
    </citation>
    <scope>NUCLEOTIDE SEQUENCE [LARGE SCALE GENOMIC DNA]</scope>
    <source>
        <strain evidence="3 4">Pan54</strain>
    </source>
</reference>
<name>A0A5C5XHJ4_9PLAN</name>
<feature type="transmembrane region" description="Helical" evidence="1">
    <location>
        <begin position="304"/>
        <end position="322"/>
    </location>
</feature>
<dbReference type="CDD" id="cd00143">
    <property type="entry name" value="PP2Cc"/>
    <property type="match status" value="1"/>
</dbReference>
<dbReference type="SMART" id="SM00331">
    <property type="entry name" value="PP2C_SIG"/>
    <property type="match status" value="1"/>
</dbReference>
<dbReference type="InterPro" id="IPR036457">
    <property type="entry name" value="PPM-type-like_dom_sf"/>
</dbReference>
<dbReference type="Gene3D" id="3.60.40.10">
    <property type="entry name" value="PPM-type phosphatase domain"/>
    <property type="match status" value="1"/>
</dbReference>
<feature type="transmembrane region" description="Helical" evidence="1">
    <location>
        <begin position="280"/>
        <end position="298"/>
    </location>
</feature>
<dbReference type="OrthoDB" id="9801841at2"/>
<evidence type="ECO:0000259" key="2">
    <source>
        <dbReference type="PROSITE" id="PS51746"/>
    </source>
</evidence>
<dbReference type="EMBL" id="SJPG01000001">
    <property type="protein sequence ID" value="TWT61793.1"/>
    <property type="molecule type" value="Genomic_DNA"/>
</dbReference>
<keyword evidence="1" id="KW-0472">Membrane</keyword>
<evidence type="ECO:0000313" key="4">
    <source>
        <dbReference type="Proteomes" id="UP000316095"/>
    </source>
</evidence>
<keyword evidence="3" id="KW-0378">Hydrolase</keyword>
<dbReference type="InterPro" id="IPR015655">
    <property type="entry name" value="PP2C"/>
</dbReference>
<feature type="domain" description="PPM-type phosphatase" evidence="2">
    <location>
        <begin position="8"/>
        <end position="252"/>
    </location>
</feature>
<dbReference type="RefSeq" id="WP_146503735.1">
    <property type="nucleotide sequence ID" value="NZ_SJPG01000001.1"/>
</dbReference>
<evidence type="ECO:0000313" key="3">
    <source>
        <dbReference type="EMBL" id="TWT61793.1"/>
    </source>
</evidence>
<proteinExistence type="predicted"/>
<dbReference type="InterPro" id="IPR001932">
    <property type="entry name" value="PPM-type_phosphatase-like_dom"/>
</dbReference>
<evidence type="ECO:0000256" key="1">
    <source>
        <dbReference type="SAM" id="Phobius"/>
    </source>
</evidence>
<keyword evidence="1" id="KW-1133">Transmembrane helix</keyword>
<gene>
    <name evidence="3" type="ORF">Pan54_25300</name>
</gene>
<dbReference type="Pfam" id="PF13672">
    <property type="entry name" value="PP2C_2"/>
    <property type="match status" value="1"/>
</dbReference>
<protein>
    <recommendedName>
        <fullName evidence="2">PPM-type phosphatase domain-containing protein</fullName>
    </recommendedName>
</protein>
<dbReference type="Proteomes" id="UP000316095">
    <property type="component" value="Unassembled WGS sequence"/>
</dbReference>
<comment type="caution">
    <text evidence="3">The sequence shown here is derived from an EMBL/GenBank/DDBJ whole genome shotgun (WGS) entry which is preliminary data.</text>
</comment>
<keyword evidence="1" id="KW-0812">Transmembrane</keyword>
<dbReference type="PANTHER" id="PTHR47992">
    <property type="entry name" value="PROTEIN PHOSPHATASE"/>
    <property type="match status" value="1"/>
</dbReference>
<dbReference type="AlphaFoldDB" id="A0A5C5XHJ4"/>
<organism evidence="3 4">
    <name type="scientific">Rubinisphaera italica</name>
    <dbReference type="NCBI Taxonomy" id="2527969"/>
    <lineage>
        <taxon>Bacteria</taxon>
        <taxon>Pseudomonadati</taxon>
        <taxon>Planctomycetota</taxon>
        <taxon>Planctomycetia</taxon>
        <taxon>Planctomycetales</taxon>
        <taxon>Planctomycetaceae</taxon>
        <taxon>Rubinisphaera</taxon>
    </lineage>
</organism>
<dbReference type="SMART" id="SM00332">
    <property type="entry name" value="PP2Cc"/>
    <property type="match status" value="1"/>
</dbReference>
<keyword evidence="4" id="KW-1185">Reference proteome</keyword>
<dbReference type="GO" id="GO:0004722">
    <property type="term" value="F:protein serine/threonine phosphatase activity"/>
    <property type="evidence" value="ECO:0007669"/>
    <property type="project" value="InterPro"/>
</dbReference>
<dbReference type="SUPFAM" id="SSF81606">
    <property type="entry name" value="PP2C-like"/>
    <property type="match status" value="1"/>
</dbReference>
<dbReference type="PROSITE" id="PS51746">
    <property type="entry name" value="PPM_2"/>
    <property type="match status" value="1"/>
</dbReference>